<reference evidence="1 2" key="1">
    <citation type="submission" date="2020-04" db="EMBL/GenBank/DDBJ databases">
        <authorList>
            <person name="Hitch T.C.A."/>
            <person name="Wylensek D."/>
            <person name="Clavel T."/>
        </authorList>
    </citation>
    <scope>NUCLEOTIDE SEQUENCE [LARGE SCALE GENOMIC DNA]</scope>
    <source>
        <strain evidence="1 2">WB01_D5_05</strain>
    </source>
</reference>
<protein>
    <submittedName>
        <fullName evidence="1">Uncharacterized protein</fullName>
    </submittedName>
</protein>
<dbReference type="RefSeq" id="WP_168976396.1">
    <property type="nucleotide sequence ID" value="NZ_JABAGO010000056.1"/>
</dbReference>
<comment type="caution">
    <text evidence="1">The sequence shown here is derived from an EMBL/GenBank/DDBJ whole genome shotgun (WGS) entry which is preliminary data.</text>
</comment>
<dbReference type="Proteomes" id="UP000561326">
    <property type="component" value="Unassembled WGS sequence"/>
</dbReference>
<accession>A0A848D483</accession>
<dbReference type="AlphaFoldDB" id="A0A848D483"/>
<dbReference type="EMBL" id="JABAGO010000056">
    <property type="protein sequence ID" value="NMF00858.1"/>
    <property type="molecule type" value="Genomic_DNA"/>
</dbReference>
<evidence type="ECO:0000313" key="2">
    <source>
        <dbReference type="Proteomes" id="UP000561326"/>
    </source>
</evidence>
<name>A0A848D483_ANEAE</name>
<evidence type="ECO:0000313" key="1">
    <source>
        <dbReference type="EMBL" id="NMF00858.1"/>
    </source>
</evidence>
<organism evidence="1 2">
    <name type="scientific">Aneurinibacillus aneurinilyticus</name>
    <name type="common">Bacillus aneurinolyticus</name>
    <dbReference type="NCBI Taxonomy" id="1391"/>
    <lineage>
        <taxon>Bacteria</taxon>
        <taxon>Bacillati</taxon>
        <taxon>Bacillota</taxon>
        <taxon>Bacilli</taxon>
        <taxon>Bacillales</taxon>
        <taxon>Paenibacillaceae</taxon>
        <taxon>Aneurinibacillus group</taxon>
        <taxon>Aneurinibacillus</taxon>
    </lineage>
</organism>
<gene>
    <name evidence="1" type="ORF">HF838_21790</name>
</gene>
<sequence>MFNSNRRLKLGDRTLVYIVPLVGYGETYEITDAHIGMSGMNCNLNNGFF</sequence>
<proteinExistence type="predicted"/>